<sequence>EFCLCHPRHSPCTTETPPAGAACRGTIVHAAASSRVKVHGRGPQDSVLGPLLFLTDTKDTTRILIPPRQTPVLAEDCHGRAPASARRLRHTQCTQDRLAGWCTNGRSIEAVKESLETMCMACQL</sequence>
<name>A0AAW0SGY5_SCYPA</name>
<feature type="non-terminal residue" evidence="1">
    <location>
        <position position="1"/>
    </location>
</feature>
<proteinExistence type="predicted"/>
<dbReference type="EMBL" id="JARAKH010001160">
    <property type="protein sequence ID" value="KAK8373447.1"/>
    <property type="molecule type" value="Genomic_DNA"/>
</dbReference>
<evidence type="ECO:0000313" key="1">
    <source>
        <dbReference type="EMBL" id="KAK8373447.1"/>
    </source>
</evidence>
<evidence type="ECO:0000313" key="2">
    <source>
        <dbReference type="Proteomes" id="UP001487740"/>
    </source>
</evidence>
<gene>
    <name evidence="1" type="ORF">O3P69_010134</name>
</gene>
<dbReference type="Proteomes" id="UP001487740">
    <property type="component" value="Unassembled WGS sequence"/>
</dbReference>
<protein>
    <submittedName>
        <fullName evidence="1">Uncharacterized protein</fullName>
    </submittedName>
</protein>
<dbReference type="AlphaFoldDB" id="A0AAW0SGY5"/>
<organism evidence="1 2">
    <name type="scientific">Scylla paramamosain</name>
    <name type="common">Mud crab</name>
    <dbReference type="NCBI Taxonomy" id="85552"/>
    <lineage>
        <taxon>Eukaryota</taxon>
        <taxon>Metazoa</taxon>
        <taxon>Ecdysozoa</taxon>
        <taxon>Arthropoda</taxon>
        <taxon>Crustacea</taxon>
        <taxon>Multicrustacea</taxon>
        <taxon>Malacostraca</taxon>
        <taxon>Eumalacostraca</taxon>
        <taxon>Eucarida</taxon>
        <taxon>Decapoda</taxon>
        <taxon>Pleocyemata</taxon>
        <taxon>Brachyura</taxon>
        <taxon>Eubrachyura</taxon>
        <taxon>Portunoidea</taxon>
        <taxon>Portunidae</taxon>
        <taxon>Portuninae</taxon>
        <taxon>Scylla</taxon>
    </lineage>
</organism>
<comment type="caution">
    <text evidence="1">The sequence shown here is derived from an EMBL/GenBank/DDBJ whole genome shotgun (WGS) entry which is preliminary data.</text>
</comment>
<accession>A0AAW0SGY5</accession>
<keyword evidence="2" id="KW-1185">Reference proteome</keyword>
<reference evidence="1 2" key="1">
    <citation type="submission" date="2023-03" db="EMBL/GenBank/DDBJ databases">
        <title>High-quality genome of Scylla paramamosain provides insights in environmental adaptation.</title>
        <authorList>
            <person name="Zhang L."/>
        </authorList>
    </citation>
    <scope>NUCLEOTIDE SEQUENCE [LARGE SCALE GENOMIC DNA]</scope>
    <source>
        <strain evidence="1">LZ_2023a</strain>
        <tissue evidence="1">Muscle</tissue>
    </source>
</reference>